<evidence type="ECO:0007829" key="11">
    <source>
        <dbReference type="PeptideAtlas" id="B7PAU5"/>
    </source>
</evidence>
<dbReference type="HOGENOM" id="CLU_008293_1_1_1"/>
<dbReference type="EMBL" id="ABJB010419570">
    <property type="status" value="NOT_ANNOTATED_CDS"/>
    <property type="molecule type" value="Genomic_DNA"/>
</dbReference>
<dbReference type="InParanoid" id="B7PAU5"/>
<dbReference type="InterPro" id="IPR008795">
    <property type="entry name" value="Prominin"/>
</dbReference>
<keyword evidence="3 7" id="KW-0812">Transmembrane</keyword>
<dbReference type="VEuPathDB" id="VectorBase:ISCW017303"/>
<dbReference type="EMBL" id="ABJB010325266">
    <property type="status" value="NOT_ANNOTATED_CDS"/>
    <property type="molecule type" value="Genomic_DNA"/>
</dbReference>
<dbReference type="VEuPathDB" id="VectorBase:ISCI017303"/>
<feature type="transmembrane region" description="Helical" evidence="7">
    <location>
        <begin position="647"/>
        <end position="672"/>
    </location>
</feature>
<dbReference type="EMBL" id="ABJB010342007">
    <property type="status" value="NOT_ANNOTATED_CDS"/>
    <property type="molecule type" value="Genomic_DNA"/>
</dbReference>
<dbReference type="STRING" id="6945.B7PAU5"/>
<name>B7PAU5_IXOSC</name>
<evidence type="ECO:0000313" key="9">
    <source>
        <dbReference type="EnsemblMetazoa" id="ISCW017303-PA"/>
    </source>
</evidence>
<dbReference type="PaxDb" id="6945-B7PAU5"/>
<dbReference type="EMBL" id="ABJB010163668">
    <property type="status" value="NOT_ANNOTATED_CDS"/>
    <property type="molecule type" value="Genomic_DNA"/>
</dbReference>
<protein>
    <submittedName>
        <fullName evidence="8 9">Prominin protein, putative</fullName>
    </submittedName>
</protein>
<keyword evidence="4 7" id="KW-1133">Transmembrane helix</keyword>
<keyword evidence="6" id="KW-0325">Glycoprotein</keyword>
<gene>
    <name evidence="8" type="ORF">IscW_ISCW017303</name>
</gene>
<reference evidence="9" key="2">
    <citation type="submission" date="2020-05" db="UniProtKB">
        <authorList>
            <consortium name="EnsemblMetazoa"/>
        </authorList>
    </citation>
    <scope>IDENTIFICATION</scope>
    <source>
        <strain evidence="9">wikel</strain>
    </source>
</reference>
<keyword evidence="5 7" id="KW-0472">Membrane</keyword>
<comment type="subcellular location">
    <subcellularLocation>
        <location evidence="1">Membrane</location>
        <topology evidence="1">Multi-pass membrane protein</topology>
    </subcellularLocation>
</comment>
<keyword evidence="10" id="KW-1185">Reference proteome</keyword>
<dbReference type="EMBL" id="ABJB010128971">
    <property type="status" value="NOT_ANNOTATED_CDS"/>
    <property type="molecule type" value="Genomic_DNA"/>
</dbReference>
<proteinExistence type="evidence at protein level"/>
<dbReference type="EMBL" id="ABJB010259622">
    <property type="status" value="NOT_ANNOTATED_CDS"/>
    <property type="molecule type" value="Genomic_DNA"/>
</dbReference>
<evidence type="ECO:0000313" key="10">
    <source>
        <dbReference type="Proteomes" id="UP000001555"/>
    </source>
</evidence>
<dbReference type="EMBL" id="ABJB010868985">
    <property type="status" value="NOT_ANNOTATED_CDS"/>
    <property type="molecule type" value="Genomic_DNA"/>
</dbReference>
<dbReference type="PANTHER" id="PTHR22730:SF1">
    <property type="entry name" value="PROMININ-LIKE PROTEIN"/>
    <property type="match status" value="1"/>
</dbReference>
<sequence length="690" mass="75097">MYSFRYSVDVRLRSGPCLDAVNITFSPPPPVKFEFEASPSSEVVSMNHLYSITNYFISLVIAKPGVPKVLLDEKMLKDPIAVIGRDHKMILGEFKGLLALVVIGLFLALVVPFVGVIVLCCRCCRRCGGAKNVAEKKGDTKWRGFLGLFLFFAVVAMLFAIVCAFVTNSYIPGGIDGISVQADHTISDVSQLINKTKGELDTLLVTNYREFQGNLEKRLDNLQTIDAKMGTIQDSVGKLNGIIQQMGQTVPEIKRKLQSAADECNKDGSSQGCGDISKAAEQVFEIKEVDLTEFNKLKKSVEDLKPDELAKQVSQRKLTDTGAKLTDISAKIDPTAHLTPSMFNREASGVRNTIATAKPYVAYYNYATLAIAAVLAFVLLAYVLGLTWGGCGSRDGSCSRGSGGSWLSAGGTIFILAFFIPMLVSTVFFAVGIVGQRSTCDLALDLGSPEAESLIRFAYERALPEKVGPKHSGVEYVNADIVVGVVRRFAECRDTPRGLYGLLGEELVANVTRSATKNGGGDGGISFELLLDDGKRLDFDAETKAFMDEVRKLDFRDVVSKELDAKLADVEKIDLEAVLNKIVDYKEKVAGMLDDVIRQLDRIKDNIAEIEDSKVKEHVGDCRPAYAVYQASVNAVCSNVLLPFNGYWFSVGAFMVIGVPALILALCLASLYHRVDPSLAILESLSRGDS</sequence>
<dbReference type="FunCoup" id="B7PAU5">
    <property type="interactions" value="49"/>
</dbReference>
<dbReference type="EMBL" id="ABJB011065417">
    <property type="status" value="NOT_ANNOTATED_CDS"/>
    <property type="molecule type" value="Genomic_DNA"/>
</dbReference>
<dbReference type="EMBL" id="DS673027">
    <property type="protein sequence ID" value="EEC03717.1"/>
    <property type="molecule type" value="Genomic_DNA"/>
</dbReference>
<evidence type="ECO:0000256" key="4">
    <source>
        <dbReference type="ARBA" id="ARBA00022989"/>
    </source>
</evidence>
<dbReference type="VEuPathDB" id="VectorBase:ISCP_009004"/>
<feature type="transmembrane region" description="Helical" evidence="7">
    <location>
        <begin position="363"/>
        <end position="385"/>
    </location>
</feature>
<dbReference type="EMBL" id="ABJB011135572">
    <property type="status" value="NOT_ANNOTATED_CDS"/>
    <property type="molecule type" value="Genomic_DNA"/>
</dbReference>
<evidence type="ECO:0000256" key="2">
    <source>
        <dbReference type="ARBA" id="ARBA00006058"/>
    </source>
</evidence>
<dbReference type="Proteomes" id="UP000001555">
    <property type="component" value="Unassembled WGS sequence"/>
</dbReference>
<dbReference type="EnsemblMetazoa" id="ISCW017303-RA">
    <property type="protein sequence ID" value="ISCW017303-PA"/>
    <property type="gene ID" value="ISCW017303"/>
</dbReference>
<feature type="transmembrane region" description="Helical" evidence="7">
    <location>
        <begin position="97"/>
        <end position="124"/>
    </location>
</feature>
<evidence type="ECO:0000256" key="1">
    <source>
        <dbReference type="ARBA" id="ARBA00004141"/>
    </source>
</evidence>
<organism>
    <name type="scientific">Ixodes scapularis</name>
    <name type="common">Black-legged tick</name>
    <name type="synonym">Deer tick</name>
    <dbReference type="NCBI Taxonomy" id="6945"/>
    <lineage>
        <taxon>Eukaryota</taxon>
        <taxon>Metazoa</taxon>
        <taxon>Ecdysozoa</taxon>
        <taxon>Arthropoda</taxon>
        <taxon>Chelicerata</taxon>
        <taxon>Arachnida</taxon>
        <taxon>Acari</taxon>
        <taxon>Parasitiformes</taxon>
        <taxon>Ixodida</taxon>
        <taxon>Ixodoidea</taxon>
        <taxon>Ixodidae</taxon>
        <taxon>Ixodinae</taxon>
        <taxon>Ixodes</taxon>
    </lineage>
</organism>
<evidence type="ECO:0000256" key="6">
    <source>
        <dbReference type="ARBA" id="ARBA00023180"/>
    </source>
</evidence>
<dbReference type="AlphaFoldDB" id="B7PAU5"/>
<evidence type="ECO:0000313" key="8">
    <source>
        <dbReference type="EMBL" id="EEC03717.1"/>
    </source>
</evidence>
<evidence type="ECO:0000256" key="3">
    <source>
        <dbReference type="ARBA" id="ARBA00022692"/>
    </source>
</evidence>
<keyword evidence="11" id="KW-1267">Proteomics identification</keyword>
<dbReference type="Pfam" id="PF05478">
    <property type="entry name" value="Prominin"/>
    <property type="match status" value="3"/>
</dbReference>
<dbReference type="OrthoDB" id="6229420at2759"/>
<evidence type="ECO:0000256" key="5">
    <source>
        <dbReference type="ARBA" id="ARBA00023136"/>
    </source>
</evidence>
<accession>B7PAU5</accession>
<dbReference type="GO" id="GO:0016020">
    <property type="term" value="C:membrane"/>
    <property type="evidence" value="ECO:0007669"/>
    <property type="project" value="UniProtKB-SubCell"/>
</dbReference>
<reference evidence="8 10" key="1">
    <citation type="submission" date="2008-03" db="EMBL/GenBank/DDBJ databases">
        <title>Annotation of Ixodes scapularis.</title>
        <authorList>
            <consortium name="Ixodes scapularis Genome Project Consortium"/>
            <person name="Caler E."/>
            <person name="Hannick L.I."/>
            <person name="Bidwell S."/>
            <person name="Joardar V."/>
            <person name="Thiagarajan M."/>
            <person name="Amedeo P."/>
            <person name="Galinsky K.J."/>
            <person name="Schobel S."/>
            <person name="Inman J."/>
            <person name="Hostetler J."/>
            <person name="Miller J."/>
            <person name="Hammond M."/>
            <person name="Megy K."/>
            <person name="Lawson D."/>
            <person name="Kodira C."/>
            <person name="Sutton G."/>
            <person name="Meyer J."/>
            <person name="Hill C.A."/>
            <person name="Birren B."/>
            <person name="Nene V."/>
            <person name="Collins F."/>
            <person name="Alarcon-Chaidez F."/>
            <person name="Wikel S."/>
            <person name="Strausberg R."/>
        </authorList>
    </citation>
    <scope>NUCLEOTIDE SEQUENCE [LARGE SCALE GENOMIC DNA]</scope>
    <source>
        <strain evidence="10">Wikel</strain>
        <strain evidence="8">Wikel colony</strain>
    </source>
</reference>
<feature type="transmembrane region" description="Helical" evidence="7">
    <location>
        <begin position="145"/>
        <end position="167"/>
    </location>
</feature>
<dbReference type="PANTHER" id="PTHR22730">
    <property type="entry name" value="PROMININ PROM PROTEIN"/>
    <property type="match status" value="1"/>
</dbReference>
<comment type="similarity">
    <text evidence="2">Belongs to the prominin family.</text>
</comment>
<evidence type="ECO:0000256" key="7">
    <source>
        <dbReference type="SAM" id="Phobius"/>
    </source>
</evidence>
<feature type="transmembrane region" description="Helical" evidence="7">
    <location>
        <begin position="406"/>
        <end position="434"/>
    </location>
</feature>